<feature type="compositionally biased region" description="Polar residues" evidence="1">
    <location>
        <begin position="755"/>
        <end position="765"/>
    </location>
</feature>
<feature type="region of interest" description="Disordered" evidence="1">
    <location>
        <begin position="47"/>
        <end position="108"/>
    </location>
</feature>
<feature type="region of interest" description="Disordered" evidence="1">
    <location>
        <begin position="592"/>
        <end position="778"/>
    </location>
</feature>
<sequence length="884" mass="99748">MASGTRSKADSDMRQKLAELKDFAATIFDDEAERKEYVRAQFEALRRKEDEKEEKRKEDEKEEKRKEDEKEEKRKEKEDEKEERRLAREHELAMKERDNEIAIAKEREKKEAEIAIAKERERKEAEIAIAKEVTEREREKEQQITAREKIAADKENEAARQASSESRSASPASFQSSLNGLPHMPMEHFDDKTENIEVYLVRFEEVARFYGLPEEKWCFRLSQCLRGKAYEVYSKLPSGRREDYPALKQALLVQFELTAEAYHKKFRSSRLERRETYGNLCERLDKYLIRWHALSQLPETFDGLACLVLSEQLLECMSPEVRVYVKEQQATAPADIASAADRYLNARKDLKGKATATDQQTDQPTSPAQSNLAPKTPQHNQAPGRQSAPHNYNNRPNYQSRYNQPNYSQRDLRHSARDSRPTPQRQQQAPRTLSTVTPVSQPSAIDPSDQPEEDTYFVSTMAVVPQPTAIDLGQPELPPVLPHPISSPPGVENILANGVEVLGLYDSGCSFGAVINKTLIDPSDLTGGTVTIQSIDRGTPPQVLPVARVHVECRYVHGTIDAAVMDTPVYDFILGSKYVPLGVVNKPYFSLPVGRSTKQKRGSDQLVGSPGRHTHPPGPDSSAKLKPLRPGIDTARKSRVKSYTRAREGQPDPGYSAKIMRPSPDIDSVRMPRGKMNPCSRGLTSFHGSSATIQNQPSSDIDSVRMPRDKMNPCSRGLTPLHGSSATIPNQPSPGIDSVRKSRGKPNPRARENSSHPGSSATTQYLPFPGINRVRKPRCKPDYRTRGDVLQQNSTFFIRPLFPDIDRVRRYRGKLTTYSREEAPHSGFGGKPQRAHVPWAPRLSPNHAPQSAPGRNYHSSNRPIYSPKQPQLFHPGDYIFRDGK</sequence>
<feature type="compositionally biased region" description="Low complexity" evidence="1">
    <location>
        <begin position="355"/>
        <end position="370"/>
    </location>
</feature>
<feature type="compositionally biased region" description="Polar residues" evidence="1">
    <location>
        <begin position="433"/>
        <end position="443"/>
    </location>
</feature>
<dbReference type="SUPFAM" id="SSF47353">
    <property type="entry name" value="Retrovirus capsid dimerization domain-like"/>
    <property type="match status" value="1"/>
</dbReference>
<feature type="region of interest" description="Disordered" evidence="1">
    <location>
        <begin position="148"/>
        <end position="184"/>
    </location>
</feature>
<feature type="compositionally biased region" description="Polar residues" evidence="1">
    <location>
        <begin position="371"/>
        <end position="409"/>
    </location>
</feature>
<evidence type="ECO:0000256" key="1">
    <source>
        <dbReference type="SAM" id="MobiDB-lite"/>
    </source>
</evidence>
<feature type="compositionally biased region" description="Basic and acidic residues" evidence="1">
    <location>
        <begin position="148"/>
        <end position="158"/>
    </location>
</feature>
<name>A0A9W2ZTJ9_BIOGL</name>
<feature type="compositionally biased region" description="Low complexity" evidence="1">
    <location>
        <begin position="159"/>
        <end position="177"/>
    </location>
</feature>
<keyword evidence="2" id="KW-1185">Reference proteome</keyword>
<feature type="compositionally biased region" description="Basic and acidic residues" evidence="1">
    <location>
        <begin position="702"/>
        <end position="711"/>
    </location>
</feature>
<dbReference type="PANTHER" id="PTHR46888">
    <property type="entry name" value="ZINC KNUCKLE DOMAINCONTAINING PROTEIN-RELATED"/>
    <property type="match status" value="1"/>
</dbReference>
<feature type="region of interest" description="Disordered" evidence="1">
    <location>
        <begin position="352"/>
        <end position="452"/>
    </location>
</feature>
<dbReference type="CDD" id="cd22249">
    <property type="entry name" value="UDM1_RNF168_RNF169-like"/>
    <property type="match status" value="1"/>
</dbReference>
<feature type="compositionally biased region" description="Polar residues" evidence="1">
    <location>
        <begin position="682"/>
        <end position="701"/>
    </location>
</feature>
<gene>
    <name evidence="3" type="primary">LOC129924922</name>
</gene>
<dbReference type="AlphaFoldDB" id="A0A9W2ZTJ9"/>
<evidence type="ECO:0000313" key="3">
    <source>
        <dbReference type="RefSeq" id="XP_055878332.1"/>
    </source>
</evidence>
<dbReference type="OrthoDB" id="6761011at2759"/>
<dbReference type="InterPro" id="IPR038269">
    <property type="entry name" value="SCAN_sf"/>
</dbReference>
<feature type="compositionally biased region" description="Basic and acidic residues" evidence="1">
    <location>
        <begin position="410"/>
        <end position="420"/>
    </location>
</feature>
<organism evidence="2 3">
    <name type="scientific">Biomphalaria glabrata</name>
    <name type="common">Bloodfluke planorb</name>
    <name type="synonym">Freshwater snail</name>
    <dbReference type="NCBI Taxonomy" id="6526"/>
    <lineage>
        <taxon>Eukaryota</taxon>
        <taxon>Metazoa</taxon>
        <taxon>Spiralia</taxon>
        <taxon>Lophotrochozoa</taxon>
        <taxon>Mollusca</taxon>
        <taxon>Gastropoda</taxon>
        <taxon>Heterobranchia</taxon>
        <taxon>Euthyneura</taxon>
        <taxon>Panpulmonata</taxon>
        <taxon>Hygrophila</taxon>
        <taxon>Lymnaeoidea</taxon>
        <taxon>Planorbidae</taxon>
        <taxon>Biomphalaria</taxon>
    </lineage>
</organism>
<evidence type="ECO:0000313" key="2">
    <source>
        <dbReference type="Proteomes" id="UP001165740"/>
    </source>
</evidence>
<accession>A0A9W2ZTJ9</accession>
<proteinExistence type="predicted"/>
<dbReference type="GeneID" id="129924922"/>
<dbReference type="Proteomes" id="UP001165740">
    <property type="component" value="Chromosome 3"/>
</dbReference>
<reference evidence="3" key="1">
    <citation type="submission" date="2025-08" db="UniProtKB">
        <authorList>
            <consortium name="RefSeq"/>
        </authorList>
    </citation>
    <scope>IDENTIFICATION</scope>
</reference>
<feature type="region of interest" description="Disordered" evidence="1">
    <location>
        <begin position="821"/>
        <end position="884"/>
    </location>
</feature>
<dbReference type="Gene3D" id="1.10.4020.10">
    <property type="entry name" value="DNA breaking-rejoining enzymes"/>
    <property type="match status" value="1"/>
</dbReference>
<protein>
    <submittedName>
        <fullName evidence="3">Uncharacterized protein LOC129924922</fullName>
    </submittedName>
</protein>
<dbReference type="RefSeq" id="XP_055878332.1">
    <property type="nucleotide sequence ID" value="XM_056022357.1"/>
</dbReference>
<feature type="compositionally biased region" description="Low complexity" evidence="1">
    <location>
        <begin position="421"/>
        <end position="432"/>
    </location>
</feature>
<dbReference type="PANTHER" id="PTHR46888:SF1">
    <property type="entry name" value="RIBONUCLEASE H"/>
    <property type="match status" value="1"/>
</dbReference>